<comment type="similarity">
    <text evidence="1">Belongs to the ABC transporter superfamily.</text>
</comment>
<feature type="domain" description="ABC transporter" evidence="6">
    <location>
        <begin position="3"/>
        <end position="234"/>
    </location>
</feature>
<dbReference type="SUPFAM" id="SSF52540">
    <property type="entry name" value="P-loop containing nucleoside triphosphate hydrolases"/>
    <property type="match status" value="1"/>
</dbReference>
<dbReference type="PIRSF" id="PIRSF039137">
    <property type="entry name" value="ABC_branched_ATPase"/>
    <property type="match status" value="1"/>
</dbReference>
<reference evidence="7" key="1">
    <citation type="submission" date="2019-04" db="EMBL/GenBank/DDBJ databases">
        <title>Whole genome sequencing of oral phylogroup 2 treponemes.</title>
        <authorList>
            <person name="Chan Y."/>
            <person name="Zeng H.H."/>
            <person name="Yu X.L."/>
            <person name="Leung W.K."/>
            <person name="Watt R.M."/>
        </authorList>
    </citation>
    <scope>NUCLEOTIDE SEQUENCE</scope>
    <source>
        <strain evidence="7">OMZ 847</strain>
    </source>
</reference>
<proteinExistence type="inferred from homology"/>
<dbReference type="RefSeq" id="WP_255806045.1">
    <property type="nucleotide sequence ID" value="NZ_CP038802.1"/>
</dbReference>
<keyword evidence="4 7" id="KW-0067">ATP-binding</keyword>
<dbReference type="GO" id="GO:0005524">
    <property type="term" value="F:ATP binding"/>
    <property type="evidence" value="ECO:0007669"/>
    <property type="project" value="UniProtKB-KW"/>
</dbReference>
<dbReference type="CDD" id="cd03224">
    <property type="entry name" value="ABC_TM1139_LivF_branched"/>
    <property type="match status" value="1"/>
</dbReference>
<dbReference type="InterPro" id="IPR003439">
    <property type="entry name" value="ABC_transporter-like_ATP-bd"/>
</dbReference>
<evidence type="ECO:0000313" key="7">
    <source>
        <dbReference type="EMBL" id="UTY28097.1"/>
    </source>
</evidence>
<dbReference type="Proteomes" id="UP001059401">
    <property type="component" value="Chromosome"/>
</dbReference>
<keyword evidence="3" id="KW-0547">Nucleotide-binding</keyword>
<keyword evidence="5" id="KW-0029">Amino-acid transport</keyword>
<dbReference type="InterPro" id="IPR030660">
    <property type="entry name" value="ABC_branched_ATPase_LivF/BraG"/>
</dbReference>
<evidence type="ECO:0000256" key="5">
    <source>
        <dbReference type="ARBA" id="ARBA00022970"/>
    </source>
</evidence>
<sequence length="235" mass="25839">MLLEVKDLHVSYGEIKAIRGINFNINQGEIVTIIGSNGAGKSTTLNSLAGLIKPASGTVLFNDEDVTKLESYELVKKGISLSPEGRQIFPRMSVIENLELGGYFRTRAELEKGKNNVFELFPILKERSWQAGGTLSGGEQQMLAIGRALMASPKILILDEPSLGLAPIIVKEIFKMIRKIRDEGITVLLVEQNAKMALSISDRGYVLETGKIRLEGKSEELLNNEEVHKLYLGGI</sequence>
<dbReference type="SMART" id="SM00382">
    <property type="entry name" value="AAA"/>
    <property type="match status" value="1"/>
</dbReference>
<dbReference type="Gene3D" id="3.40.50.300">
    <property type="entry name" value="P-loop containing nucleotide triphosphate hydrolases"/>
    <property type="match status" value="1"/>
</dbReference>
<dbReference type="PANTHER" id="PTHR43820:SF3">
    <property type="entry name" value="BRANCHED-CHAIN AMINO ACID TRANSPORT SYSTEM,ATP-BINDING PROTEIN"/>
    <property type="match status" value="1"/>
</dbReference>
<keyword evidence="8" id="KW-1185">Reference proteome</keyword>
<evidence type="ECO:0000313" key="8">
    <source>
        <dbReference type="Proteomes" id="UP001059401"/>
    </source>
</evidence>
<name>A0ABY5HVL1_9SPIR</name>
<dbReference type="InterPro" id="IPR052156">
    <property type="entry name" value="BCAA_Transport_ATP-bd_LivF"/>
</dbReference>
<organism evidence="7 8">
    <name type="scientific">Treponema putidum</name>
    <dbReference type="NCBI Taxonomy" id="221027"/>
    <lineage>
        <taxon>Bacteria</taxon>
        <taxon>Pseudomonadati</taxon>
        <taxon>Spirochaetota</taxon>
        <taxon>Spirochaetia</taxon>
        <taxon>Spirochaetales</taxon>
        <taxon>Treponemataceae</taxon>
        <taxon>Treponema</taxon>
    </lineage>
</organism>
<keyword evidence="2" id="KW-0813">Transport</keyword>
<evidence type="ECO:0000259" key="6">
    <source>
        <dbReference type="PROSITE" id="PS50893"/>
    </source>
</evidence>
<dbReference type="InterPro" id="IPR017871">
    <property type="entry name" value="ABC_transporter-like_CS"/>
</dbReference>
<dbReference type="EMBL" id="CP038802">
    <property type="protein sequence ID" value="UTY28097.1"/>
    <property type="molecule type" value="Genomic_DNA"/>
</dbReference>
<dbReference type="InterPro" id="IPR027417">
    <property type="entry name" value="P-loop_NTPase"/>
</dbReference>
<evidence type="ECO:0000256" key="4">
    <source>
        <dbReference type="ARBA" id="ARBA00022840"/>
    </source>
</evidence>
<evidence type="ECO:0000256" key="1">
    <source>
        <dbReference type="ARBA" id="ARBA00005417"/>
    </source>
</evidence>
<dbReference type="InterPro" id="IPR003593">
    <property type="entry name" value="AAA+_ATPase"/>
</dbReference>
<evidence type="ECO:0000256" key="2">
    <source>
        <dbReference type="ARBA" id="ARBA00022448"/>
    </source>
</evidence>
<accession>A0ABY5HVL1</accession>
<gene>
    <name evidence="7" type="ORF">E4N76_03220</name>
</gene>
<dbReference type="PANTHER" id="PTHR43820">
    <property type="entry name" value="HIGH-AFFINITY BRANCHED-CHAIN AMINO ACID TRANSPORT ATP-BINDING PROTEIN LIVF"/>
    <property type="match status" value="1"/>
</dbReference>
<dbReference type="PROSITE" id="PS50893">
    <property type="entry name" value="ABC_TRANSPORTER_2"/>
    <property type="match status" value="1"/>
</dbReference>
<evidence type="ECO:0000256" key="3">
    <source>
        <dbReference type="ARBA" id="ARBA00022741"/>
    </source>
</evidence>
<dbReference type="Pfam" id="PF00005">
    <property type="entry name" value="ABC_tran"/>
    <property type="match status" value="1"/>
</dbReference>
<dbReference type="PROSITE" id="PS00211">
    <property type="entry name" value="ABC_TRANSPORTER_1"/>
    <property type="match status" value="1"/>
</dbReference>
<protein>
    <submittedName>
        <fullName evidence="7">ABC transporter ATP-binding protein</fullName>
    </submittedName>
</protein>